<dbReference type="EMBL" id="JBHMDG010000021">
    <property type="protein sequence ID" value="MFB9314493.1"/>
    <property type="molecule type" value="Genomic_DNA"/>
</dbReference>
<dbReference type="PIRSF" id="PIRSF020967">
    <property type="entry name" value="UCP020967"/>
    <property type="match status" value="1"/>
</dbReference>
<dbReference type="InterPro" id="IPR029057">
    <property type="entry name" value="PRTase-like"/>
</dbReference>
<evidence type="ECO:0000313" key="4">
    <source>
        <dbReference type="Proteomes" id="UP001589750"/>
    </source>
</evidence>
<dbReference type="Pfam" id="PF12500">
    <property type="entry name" value="TRSP"/>
    <property type="match status" value="1"/>
</dbReference>
<protein>
    <submittedName>
        <fullName evidence="3">Phosphoribosyltransferase family protein</fullName>
    </submittedName>
</protein>
<name>A0ABV5KCL5_9ACTN</name>
<dbReference type="Proteomes" id="UP001589750">
    <property type="component" value="Unassembled WGS sequence"/>
</dbReference>
<gene>
    <name evidence="3" type="ORF">ACFFRI_15660</name>
</gene>
<dbReference type="CDD" id="cd06223">
    <property type="entry name" value="PRTases_typeI"/>
    <property type="match status" value="1"/>
</dbReference>
<dbReference type="GO" id="GO:0016757">
    <property type="term" value="F:glycosyltransferase activity"/>
    <property type="evidence" value="ECO:0007669"/>
    <property type="project" value="UniProtKB-KW"/>
</dbReference>
<dbReference type="Pfam" id="PF15609">
    <property type="entry name" value="PRTase_2"/>
    <property type="match status" value="1"/>
</dbReference>
<keyword evidence="4" id="KW-1185">Reference proteome</keyword>
<dbReference type="InterPro" id="IPR041688">
    <property type="entry name" value="PRTase_2"/>
</dbReference>
<comment type="caution">
    <text evidence="3">The sequence shown here is derived from an EMBL/GenBank/DDBJ whole genome shotgun (WGS) entry which is preliminary data.</text>
</comment>
<reference evidence="3 4" key="1">
    <citation type="submission" date="2024-09" db="EMBL/GenBank/DDBJ databases">
        <authorList>
            <person name="Sun Q."/>
            <person name="Mori K."/>
        </authorList>
    </citation>
    <scope>NUCLEOTIDE SEQUENCE [LARGE SCALE GENOMIC DNA]</scope>
    <source>
        <strain evidence="3 4">JCM 9626</strain>
    </source>
</reference>
<feature type="domain" description="Orotate phosphoribosyltransferase-like" evidence="2">
    <location>
        <begin position="42"/>
        <end position="224"/>
    </location>
</feature>
<dbReference type="Gene3D" id="3.40.50.2020">
    <property type="match status" value="1"/>
</dbReference>
<evidence type="ECO:0000259" key="2">
    <source>
        <dbReference type="Pfam" id="PF15609"/>
    </source>
</evidence>
<dbReference type="InterPro" id="IPR022537">
    <property type="entry name" value="TRSP_dom"/>
</dbReference>
<keyword evidence="3" id="KW-0808">Transferase</keyword>
<organism evidence="3 4">
    <name type="scientific">Nocardioides plantarum</name>
    <dbReference type="NCBI Taxonomy" id="29299"/>
    <lineage>
        <taxon>Bacteria</taxon>
        <taxon>Bacillati</taxon>
        <taxon>Actinomycetota</taxon>
        <taxon>Actinomycetes</taxon>
        <taxon>Propionibacteriales</taxon>
        <taxon>Nocardioidaceae</taxon>
        <taxon>Nocardioides</taxon>
    </lineage>
</organism>
<proteinExistence type="predicted"/>
<dbReference type="RefSeq" id="WP_211351011.1">
    <property type="nucleotide sequence ID" value="NZ_JBHMDG010000021.1"/>
</dbReference>
<sequence>MSATSEVGAGADPRTVWSGDWVTEHAGVELVSRPDSAPVADLVGLAVRRNPRRVHLVVSTVLAKHVPVSPGTARRHGSDLGVLVEDALGGARAELVLGYAETATGLGHLVADRLGATAIHSTRRPGWSALSFEEEHSHATTHRLQPRDPALLRGTGPLVLVDDELTTGRTILNTVRELHAISPRPAYVVAALVDLRPDAARALALEVAAELGTSITFVALLQGEVRTLREPDDEVRAAVAAGPVTVRPATGRTEEVRTSYAWPEGVPDGGRHGLGPADADGFETAVVELGEELGRLVGGSGAVHVLGTEELMYLPHRLAEHLEATRPALAVTVSSTTRSPVVVRDDPAYAVRHGITFPAHDGAADDQPRFAYNLEPGRFDVIVLVLDEATPVDGAVELRAALRSLTDRVVVVRVAP</sequence>
<feature type="domain" description="TRSP" evidence="1">
    <location>
        <begin position="268"/>
        <end position="393"/>
    </location>
</feature>
<accession>A0ABV5KCL5</accession>
<dbReference type="InterPro" id="IPR000836">
    <property type="entry name" value="PRTase_dom"/>
</dbReference>
<keyword evidence="3" id="KW-0328">Glycosyltransferase</keyword>
<evidence type="ECO:0000259" key="1">
    <source>
        <dbReference type="Pfam" id="PF12500"/>
    </source>
</evidence>
<dbReference type="SUPFAM" id="SSF53271">
    <property type="entry name" value="PRTase-like"/>
    <property type="match status" value="1"/>
</dbReference>
<dbReference type="InterPro" id="IPR011214">
    <property type="entry name" value="UCP020967"/>
</dbReference>
<evidence type="ECO:0000313" key="3">
    <source>
        <dbReference type="EMBL" id="MFB9314493.1"/>
    </source>
</evidence>